<dbReference type="InterPro" id="IPR029058">
    <property type="entry name" value="AB_hydrolase_fold"/>
</dbReference>
<dbReference type="OrthoDB" id="408373at2759"/>
<dbReference type="AlphaFoldDB" id="A0A2T2NNE8"/>
<sequence>MSLTIINDPRVKYEKAVLNGKTYNYILAEPDCDPTGTVFLIHGWPDLSVGWRHQIPLLLSKGLRVVAPDMMGYGGTDAPEELGFYTFKRTADDIAALASYLGVSRIVLGGHDWGGAIVYRIAIWKPELIAALFVISTPFTPPTINYVDQGLAIPTLHYQLQFRTDAVQDYIGLPQNATRIRQIMNTIFDAHTPDGEWAFNSTGAGFDFELLDQVVDDNALMTTEELDFYVDNYMEDPFNRTLNWYRTSVLNWEDELALLPGNATYTDKFTQPALYIGGTQDVALPPILSTGMERYFDSLSRGEVNGTHWIMAELPDQVNGYIGNWLSSSVLGNLSLGLNMTAGSALALR</sequence>
<reference evidence="4 5" key="1">
    <citation type="journal article" date="2018" name="Front. Microbiol.">
        <title>Genome-Wide Analysis of Corynespora cassiicola Leaf Fall Disease Putative Effectors.</title>
        <authorList>
            <person name="Lopez D."/>
            <person name="Ribeiro S."/>
            <person name="Label P."/>
            <person name="Fumanal B."/>
            <person name="Venisse J.S."/>
            <person name="Kohler A."/>
            <person name="de Oliveira R.R."/>
            <person name="Labutti K."/>
            <person name="Lipzen A."/>
            <person name="Lail K."/>
            <person name="Bauer D."/>
            <person name="Ohm R.A."/>
            <person name="Barry K.W."/>
            <person name="Spatafora J."/>
            <person name="Grigoriev I.V."/>
            <person name="Martin F.M."/>
            <person name="Pujade-Renaud V."/>
        </authorList>
    </citation>
    <scope>NUCLEOTIDE SEQUENCE [LARGE SCALE GENOMIC DNA]</scope>
    <source>
        <strain evidence="4 5">Philippines</strain>
    </source>
</reference>
<dbReference type="PRINTS" id="PR00412">
    <property type="entry name" value="EPOXHYDRLASE"/>
</dbReference>
<proteinExistence type="inferred from homology"/>
<keyword evidence="1 4" id="KW-0378">Hydrolase</keyword>
<organism evidence="4 5">
    <name type="scientific">Corynespora cassiicola Philippines</name>
    <dbReference type="NCBI Taxonomy" id="1448308"/>
    <lineage>
        <taxon>Eukaryota</taxon>
        <taxon>Fungi</taxon>
        <taxon>Dikarya</taxon>
        <taxon>Ascomycota</taxon>
        <taxon>Pezizomycotina</taxon>
        <taxon>Dothideomycetes</taxon>
        <taxon>Pleosporomycetidae</taxon>
        <taxon>Pleosporales</taxon>
        <taxon>Corynesporascaceae</taxon>
        <taxon>Corynespora</taxon>
    </lineage>
</organism>
<feature type="domain" description="AB hydrolase-1" evidence="3">
    <location>
        <begin position="37"/>
        <end position="311"/>
    </location>
</feature>
<protein>
    <submittedName>
        <fullName evidence="4">Alpha/beta-hydrolase</fullName>
    </submittedName>
</protein>
<dbReference type="InterPro" id="IPR000639">
    <property type="entry name" value="Epox_hydrolase-like"/>
</dbReference>
<comment type="similarity">
    <text evidence="2">Belongs to the AB hydrolase superfamily. Epoxide hydrolase family.</text>
</comment>
<dbReference type="Pfam" id="PF00561">
    <property type="entry name" value="Abhydrolase_1"/>
    <property type="match status" value="1"/>
</dbReference>
<keyword evidence="5" id="KW-1185">Reference proteome</keyword>
<dbReference type="GO" id="GO:0016787">
    <property type="term" value="F:hydrolase activity"/>
    <property type="evidence" value="ECO:0007669"/>
    <property type="project" value="UniProtKB-KW"/>
</dbReference>
<gene>
    <name evidence="4" type="ORF">BS50DRAFT_369192</name>
</gene>
<evidence type="ECO:0000256" key="2">
    <source>
        <dbReference type="ARBA" id="ARBA00038334"/>
    </source>
</evidence>
<evidence type="ECO:0000313" key="4">
    <source>
        <dbReference type="EMBL" id="PSN66588.1"/>
    </source>
</evidence>
<evidence type="ECO:0000259" key="3">
    <source>
        <dbReference type="Pfam" id="PF00561"/>
    </source>
</evidence>
<evidence type="ECO:0000256" key="1">
    <source>
        <dbReference type="ARBA" id="ARBA00022801"/>
    </source>
</evidence>
<name>A0A2T2NNE8_CORCC</name>
<dbReference type="PRINTS" id="PR00111">
    <property type="entry name" value="ABHYDROLASE"/>
</dbReference>
<dbReference type="STRING" id="1448308.A0A2T2NNE8"/>
<accession>A0A2T2NNE8</accession>
<dbReference type="EMBL" id="KZ678135">
    <property type="protein sequence ID" value="PSN66588.1"/>
    <property type="molecule type" value="Genomic_DNA"/>
</dbReference>
<dbReference type="InterPro" id="IPR000073">
    <property type="entry name" value="AB_hydrolase_1"/>
</dbReference>
<evidence type="ECO:0000313" key="5">
    <source>
        <dbReference type="Proteomes" id="UP000240883"/>
    </source>
</evidence>
<dbReference type="Proteomes" id="UP000240883">
    <property type="component" value="Unassembled WGS sequence"/>
</dbReference>
<dbReference type="Gene3D" id="3.40.50.1820">
    <property type="entry name" value="alpha/beta hydrolase"/>
    <property type="match status" value="1"/>
</dbReference>
<dbReference type="SUPFAM" id="SSF53474">
    <property type="entry name" value="alpha/beta-Hydrolases"/>
    <property type="match status" value="1"/>
</dbReference>
<dbReference type="PANTHER" id="PTHR43329">
    <property type="entry name" value="EPOXIDE HYDROLASE"/>
    <property type="match status" value="1"/>
</dbReference>